<accession>A0ACB7CGF2</accession>
<protein>
    <submittedName>
        <fullName evidence="1">Uncharacterized protein</fullName>
    </submittedName>
</protein>
<evidence type="ECO:0000313" key="1">
    <source>
        <dbReference type="EMBL" id="KAG4305682.1"/>
    </source>
</evidence>
<organism evidence="1 2">
    <name type="scientific">Pneumocystis oryctolagi</name>
    <dbReference type="NCBI Taxonomy" id="42067"/>
    <lineage>
        <taxon>Eukaryota</taxon>
        <taxon>Fungi</taxon>
        <taxon>Dikarya</taxon>
        <taxon>Ascomycota</taxon>
        <taxon>Taphrinomycotina</taxon>
        <taxon>Pneumocystomycetes</taxon>
        <taxon>Pneumocystaceae</taxon>
        <taxon>Pneumocystis</taxon>
    </lineage>
</organism>
<sequence length="557" mass="62522">MEEYEEDDLFKDLYGDEEAEQKQSNYTEVEKDMLKQSKGFLDENRDIACSNFVKVSSEPADLLCNTNEKMSASLSVQDKNVLESSEENKESSSSLNVEKKVESAKFNDSLLATSEQSKSAEQTHLDVTGSTIREDGYVKAHEIRKYKKNTDSVFHRKMFIGGLNWETTDESLRAYFEQFGEVTECNVMRDSSTGRSRGFGFLTFKDPKCVNTVMVKEHYLDGKIIDPKRAIPREEQEKTAKMFVGGVSQDCTEEEFKEFFSAFGRVIDATLMIDKDTGRPRGFGFVTFESDAAVENAMAQPYLAIRDKQIEVKRATPKGNIKERMNITKEKDMSGCNYQRNFYNKNNDGFNFPMDPQMMQQFYGGMSPAIIAQYYQRMQAYMAAMQTMGRGMQIPAGMNIGRGMMPTMQTMPAIQAMPAIPSMAGMPIMPGFPMNMGPMNSIMNQMNGMMGTMGNFNDANLSAPSGQTQEEESSCIPGNNSNTEPLKETHQKDIQKNESKTSSNMTTEPSSNLPPQSTPPPNAPTGPSKPTVSSRSHRMGYSRSGRGHGFHPYQRRN</sequence>
<evidence type="ECO:0000313" key="2">
    <source>
        <dbReference type="Proteomes" id="UP000768646"/>
    </source>
</evidence>
<gene>
    <name evidence="1" type="ORF">PORY_000592</name>
</gene>
<keyword evidence="2" id="KW-1185">Reference proteome</keyword>
<reference evidence="1 2" key="1">
    <citation type="journal article" date="2021" name="Commun. Biol.">
        <title>Genomic insights into the host specific adaptation of the Pneumocystis genus.</title>
        <authorList>
            <person name="Cisse O.H."/>
            <person name="Ma L."/>
            <person name="Dekker J.P."/>
            <person name="Khil P.P."/>
            <person name="Youn J.-H."/>
            <person name="Brenchley J.M."/>
            <person name="Blair R."/>
            <person name="Pahar B."/>
            <person name="Chabe M."/>
            <person name="Van Rompay K.K.A."/>
            <person name="Keesler R."/>
            <person name="Sukura A."/>
            <person name="Hirsch V."/>
            <person name="Kutty G."/>
            <person name="Liu Y."/>
            <person name="Peng L."/>
            <person name="Chen J."/>
            <person name="Song J."/>
            <person name="Weissenbacher-Lang C."/>
            <person name="Xu J."/>
            <person name="Upham N.S."/>
            <person name="Stajich J.E."/>
            <person name="Cuomo C.A."/>
            <person name="Cushion M.T."/>
            <person name="Kovacs J.A."/>
        </authorList>
    </citation>
    <scope>NUCLEOTIDE SEQUENCE [LARGE SCALE GENOMIC DNA]</scope>
    <source>
        <strain evidence="1 2">RABM</strain>
    </source>
</reference>
<comment type="caution">
    <text evidence="1">The sequence shown here is derived from an EMBL/GenBank/DDBJ whole genome shotgun (WGS) entry which is preliminary data.</text>
</comment>
<proteinExistence type="predicted"/>
<dbReference type="EMBL" id="JABTEG010000002">
    <property type="protein sequence ID" value="KAG4305682.1"/>
    <property type="molecule type" value="Genomic_DNA"/>
</dbReference>
<name>A0ACB7CGF2_9ASCO</name>
<dbReference type="Proteomes" id="UP000768646">
    <property type="component" value="Unassembled WGS sequence"/>
</dbReference>